<evidence type="ECO:0000313" key="2">
    <source>
        <dbReference type="EMBL" id="MFD3394159.1"/>
    </source>
</evidence>
<dbReference type="PANTHER" id="PTHR11735:SF11">
    <property type="entry name" value="TRNA THREONYLCARBAMOYLADENOSINE BIOSYNTHESIS PROTEIN TSAB"/>
    <property type="match status" value="1"/>
</dbReference>
<organism evidence="2 3">
    <name type="scientific">Aquirufa avitistagni</name>
    <dbReference type="NCBI Taxonomy" id="3104728"/>
    <lineage>
        <taxon>Bacteria</taxon>
        <taxon>Pseudomonadati</taxon>
        <taxon>Bacteroidota</taxon>
        <taxon>Cytophagia</taxon>
        <taxon>Cytophagales</taxon>
        <taxon>Flectobacillaceae</taxon>
        <taxon>Aquirufa</taxon>
    </lineage>
</organism>
<evidence type="ECO:0000259" key="1">
    <source>
        <dbReference type="Pfam" id="PF00814"/>
    </source>
</evidence>
<dbReference type="RefSeq" id="WP_377983044.1">
    <property type="nucleotide sequence ID" value="NZ_JBBKXZ010000002.1"/>
</dbReference>
<dbReference type="NCBIfam" id="TIGR03725">
    <property type="entry name" value="T6A_YeaZ"/>
    <property type="match status" value="1"/>
</dbReference>
<evidence type="ECO:0000313" key="3">
    <source>
        <dbReference type="Proteomes" id="UP001598138"/>
    </source>
</evidence>
<dbReference type="InterPro" id="IPR022496">
    <property type="entry name" value="T6A_TsaB"/>
</dbReference>
<dbReference type="SUPFAM" id="SSF53067">
    <property type="entry name" value="Actin-like ATPase domain"/>
    <property type="match status" value="2"/>
</dbReference>
<dbReference type="Proteomes" id="UP001598138">
    <property type="component" value="Unassembled WGS sequence"/>
</dbReference>
<dbReference type="CDD" id="cd24032">
    <property type="entry name" value="ASKHA_NBD_TsaB"/>
    <property type="match status" value="1"/>
</dbReference>
<name>A0ABW6DEK6_9BACT</name>
<dbReference type="InterPro" id="IPR000905">
    <property type="entry name" value="Gcp-like_dom"/>
</dbReference>
<keyword evidence="2" id="KW-0808">Transferase</keyword>
<dbReference type="EC" id="2.3.1.234" evidence="2"/>
<dbReference type="GO" id="GO:0061711">
    <property type="term" value="F:tRNA N(6)-L-threonylcarbamoyladenine synthase activity"/>
    <property type="evidence" value="ECO:0007669"/>
    <property type="project" value="UniProtKB-EC"/>
</dbReference>
<protein>
    <submittedName>
        <fullName evidence="2">tRNA (Adenosine(37)-N6)-threonylcarbamoyltransferase complex dimerization subunit type 1 TsaB</fullName>
        <ecNumber evidence="2">2.3.1.234</ecNumber>
    </submittedName>
</protein>
<reference evidence="2 3" key="1">
    <citation type="submission" date="2024-03" db="EMBL/GenBank/DDBJ databases">
        <title>Aquirufa genome sequencing.</title>
        <authorList>
            <person name="Pitt A."/>
            <person name="Hahn M.W."/>
        </authorList>
    </citation>
    <scope>NUCLEOTIDE SEQUENCE [LARGE SCALE GENOMIC DNA]</scope>
    <source>
        <strain evidence="2 3">OSTEICH-129V</strain>
    </source>
</reference>
<keyword evidence="2" id="KW-0012">Acyltransferase</keyword>
<dbReference type="InterPro" id="IPR043129">
    <property type="entry name" value="ATPase_NBD"/>
</dbReference>
<accession>A0ABW6DEK6</accession>
<gene>
    <name evidence="2" type="primary">tsaB</name>
    <name evidence="2" type="ORF">U0R10_05970</name>
</gene>
<comment type="caution">
    <text evidence="2">The sequence shown here is derived from an EMBL/GenBank/DDBJ whole genome shotgun (WGS) entry which is preliminary data.</text>
</comment>
<dbReference type="Gene3D" id="3.30.420.40">
    <property type="match status" value="2"/>
</dbReference>
<proteinExistence type="predicted"/>
<feature type="domain" description="Gcp-like" evidence="1">
    <location>
        <begin position="36"/>
        <end position="135"/>
    </location>
</feature>
<dbReference type="EMBL" id="JBBKXZ010000002">
    <property type="protein sequence ID" value="MFD3394159.1"/>
    <property type="molecule type" value="Genomic_DNA"/>
</dbReference>
<dbReference type="Pfam" id="PF00814">
    <property type="entry name" value="TsaD"/>
    <property type="match status" value="1"/>
</dbReference>
<sequence length="226" mass="24856">MSYILSIETTTPLCSVALHQDGKLCYSCESQEEGVHGKKLTRLIEQALQQAEIQANQLAAIAISNGPGSYTGLRIGLATAKGLCFGLDLPLITLNTLEIMAAAWGKKPNSLLLPMIDARRMEVYAAILDPHNKTIALETQAVILEPDTFQSINQKMIAFGNGAMKWQETCQHPLIEFSEAHPYPEAKNMGLLAFEQFQNNVFAPIVTTEPNYLKEFMGTKPKTSKS</sequence>
<keyword evidence="3" id="KW-1185">Reference proteome</keyword>
<dbReference type="PANTHER" id="PTHR11735">
    <property type="entry name" value="TRNA N6-ADENOSINE THREONYLCARBAMOYLTRANSFERASE"/>
    <property type="match status" value="1"/>
</dbReference>